<dbReference type="InterPro" id="IPR000120">
    <property type="entry name" value="Amidase"/>
</dbReference>
<dbReference type="SUPFAM" id="SSF75304">
    <property type="entry name" value="Amidase signature (AS) enzymes"/>
    <property type="match status" value="1"/>
</dbReference>
<dbReference type="Proteomes" id="UP000236214">
    <property type="component" value="Unassembled WGS sequence"/>
</dbReference>
<dbReference type="EMBL" id="BDEC01000151">
    <property type="protein sequence ID" value="GBD69263.1"/>
    <property type="molecule type" value="Genomic_DNA"/>
</dbReference>
<dbReference type="PANTHER" id="PTHR11895">
    <property type="entry name" value="TRANSAMIDASE"/>
    <property type="match status" value="1"/>
</dbReference>
<evidence type="ECO:0000313" key="3">
    <source>
        <dbReference type="EMBL" id="GBD69263.1"/>
    </source>
</evidence>
<evidence type="ECO:0000256" key="1">
    <source>
        <dbReference type="ARBA" id="ARBA00009199"/>
    </source>
</evidence>
<dbReference type="NCBIfam" id="NF005099">
    <property type="entry name" value="PRK06529.1"/>
    <property type="match status" value="1"/>
</dbReference>
<dbReference type="PROSITE" id="PS00571">
    <property type="entry name" value="AMIDASES"/>
    <property type="match status" value="1"/>
</dbReference>
<organism evidence="3 4">
    <name type="scientific">Tetragenococcus halophilus subsp. halophilus</name>
    <dbReference type="NCBI Taxonomy" id="1513897"/>
    <lineage>
        <taxon>Bacteria</taxon>
        <taxon>Bacillati</taxon>
        <taxon>Bacillota</taxon>
        <taxon>Bacilli</taxon>
        <taxon>Lactobacillales</taxon>
        <taxon>Enterococcaceae</taxon>
        <taxon>Tetragenococcus</taxon>
    </lineage>
</organism>
<dbReference type="Pfam" id="PF01425">
    <property type="entry name" value="Amidase"/>
    <property type="match status" value="1"/>
</dbReference>
<dbReference type="GO" id="GO:0003824">
    <property type="term" value="F:catalytic activity"/>
    <property type="evidence" value="ECO:0007669"/>
    <property type="project" value="InterPro"/>
</dbReference>
<name>A0A2H6CW91_TETHA</name>
<gene>
    <name evidence="3" type="ORF">TEHN7118_2069</name>
</gene>
<evidence type="ECO:0000313" key="4">
    <source>
        <dbReference type="Proteomes" id="UP000236214"/>
    </source>
</evidence>
<dbReference type="InterPro" id="IPR036928">
    <property type="entry name" value="AS_sf"/>
</dbReference>
<dbReference type="Gene3D" id="3.90.1300.10">
    <property type="entry name" value="Amidase signature (AS) domain"/>
    <property type="match status" value="1"/>
</dbReference>
<protein>
    <submittedName>
        <fullName evidence="3">Putative amidase</fullName>
    </submittedName>
</protein>
<comment type="similarity">
    <text evidence="1">Belongs to the amidase family.</text>
</comment>
<reference evidence="3 4" key="1">
    <citation type="submission" date="2016-05" db="EMBL/GenBank/DDBJ databases">
        <title>Whole genome sequencing of Tetragenococcus halophilus subsp. halophilus NISL 7118.</title>
        <authorList>
            <person name="Shiwa Y."/>
            <person name="Nishimura I."/>
            <person name="Yoshikawa H."/>
            <person name="Koyama Y."/>
            <person name="Oguma T."/>
        </authorList>
    </citation>
    <scope>NUCLEOTIDE SEQUENCE [LARGE SCALE GENOMIC DNA]</scope>
    <source>
        <strain evidence="3 4">NISL 7118</strain>
    </source>
</reference>
<feature type="domain" description="Amidase" evidence="2">
    <location>
        <begin position="22"/>
        <end position="466"/>
    </location>
</feature>
<proteinExistence type="inferred from homology"/>
<evidence type="ECO:0000259" key="2">
    <source>
        <dbReference type="Pfam" id="PF01425"/>
    </source>
</evidence>
<dbReference type="PANTHER" id="PTHR11895:SF7">
    <property type="entry name" value="GLUTAMYL-TRNA(GLN) AMIDOTRANSFERASE SUBUNIT A, MITOCHONDRIAL"/>
    <property type="match status" value="1"/>
</dbReference>
<accession>A0A2H6CW91</accession>
<keyword evidence="4" id="KW-1185">Reference proteome</keyword>
<dbReference type="InterPro" id="IPR020556">
    <property type="entry name" value="Amidase_CS"/>
</dbReference>
<sequence length="486" mass="53692">MIHDALYWAEQLKKQKISFEELLTLIENRVEKDNPQINALLTFAKEDAKKQYEASKNIEQTPFAGLPLPLKMLGQDKKGWLSTAGSHLLKTNRAPASNHFVQALETAGLIPLGQTNAPEFGFKNVTDPTLYGNTRNPWNLDYSPGGSSGGAAASVASGMFPLAAASDGGGSIRIPASFSGLIGLKPTRGTVPVGPAGFRAWQGASISFALNVSMRDTKTLFYAIRGTEKAAPYQAPKVEWEHTRSANKKELKIAFVTTSPVESEVSKEAMTAVKNAVSFLTKEGHRIEEISLPIEGKKLMQSYYHMNGAETAAMIEELSYNLARPIEKEDMELMSWGLYQYGLKQSAASYIHNLNTWDQAAAQMEELFENYDLLLTPTTAYSAPKITDDLQSNTIRAQLAQIQNYSLKQAGDLVYEMFDKSLRFSPFTQLANLTGQPAISLPTHLTNEDLPLGIQFMAAKGREDLLFEVGELFENNQQFHLPAYYQ</sequence>
<comment type="caution">
    <text evidence="3">The sequence shown here is derived from an EMBL/GenBank/DDBJ whole genome shotgun (WGS) entry which is preliminary data.</text>
</comment>
<dbReference type="InterPro" id="IPR023631">
    <property type="entry name" value="Amidase_dom"/>
</dbReference>
<dbReference type="AlphaFoldDB" id="A0A2H6CW91"/>